<comment type="caution">
    <text evidence="1">The sequence shown here is derived from an EMBL/GenBank/DDBJ whole genome shotgun (WGS) entry which is preliminary data.</text>
</comment>
<dbReference type="EMBL" id="NBTZ01000182">
    <property type="protein sequence ID" value="OTP65238.1"/>
    <property type="molecule type" value="Genomic_DNA"/>
</dbReference>
<name>A0A242M2K5_CABSO</name>
<organism evidence="1 2">
    <name type="scientific">Caballeronia sordidicola</name>
    <name type="common">Burkholderia sordidicola</name>
    <dbReference type="NCBI Taxonomy" id="196367"/>
    <lineage>
        <taxon>Bacteria</taxon>
        <taxon>Pseudomonadati</taxon>
        <taxon>Pseudomonadota</taxon>
        <taxon>Betaproteobacteria</taxon>
        <taxon>Burkholderiales</taxon>
        <taxon>Burkholderiaceae</taxon>
        <taxon>Caballeronia</taxon>
    </lineage>
</organism>
<reference evidence="1 2" key="1">
    <citation type="submission" date="2017-03" db="EMBL/GenBank/DDBJ databases">
        <title>Genome analysis of strain PAMC 26577.</title>
        <authorList>
            <person name="Oh H.-M."/>
            <person name="Yang J.-A."/>
        </authorList>
    </citation>
    <scope>NUCLEOTIDE SEQUENCE [LARGE SCALE GENOMIC DNA]</scope>
    <source>
        <strain evidence="1 2">PAMC 26577</strain>
    </source>
</reference>
<protein>
    <submittedName>
        <fullName evidence="1">Uncharacterized protein</fullName>
    </submittedName>
</protein>
<proteinExistence type="predicted"/>
<evidence type="ECO:0000313" key="2">
    <source>
        <dbReference type="Proteomes" id="UP000195221"/>
    </source>
</evidence>
<sequence length="58" mass="6612">MSVPAPARKRSDDLARLKGIDEVGASRLALELFCREFHTLHTRKRVGQYISLFNQQAI</sequence>
<dbReference type="AlphaFoldDB" id="A0A242M2K5"/>
<gene>
    <name evidence="1" type="ORF">PAMC26577_40430</name>
</gene>
<dbReference type="Proteomes" id="UP000195221">
    <property type="component" value="Unassembled WGS sequence"/>
</dbReference>
<accession>A0A242M2K5</accession>
<evidence type="ECO:0000313" key="1">
    <source>
        <dbReference type="EMBL" id="OTP65238.1"/>
    </source>
</evidence>